<dbReference type="OrthoDB" id="5627570at2759"/>
<feature type="non-terminal residue" evidence="1">
    <location>
        <position position="1"/>
    </location>
</feature>
<dbReference type="AlphaFoldDB" id="A0A2T9YQU3"/>
<organism evidence="1 2">
    <name type="scientific">Smittium megazygosporum</name>
    <dbReference type="NCBI Taxonomy" id="133381"/>
    <lineage>
        <taxon>Eukaryota</taxon>
        <taxon>Fungi</taxon>
        <taxon>Fungi incertae sedis</taxon>
        <taxon>Zoopagomycota</taxon>
        <taxon>Kickxellomycotina</taxon>
        <taxon>Harpellomycetes</taxon>
        <taxon>Harpellales</taxon>
        <taxon>Legeriomycetaceae</taxon>
        <taxon>Smittium</taxon>
    </lineage>
</organism>
<dbReference type="SUPFAM" id="SSF56219">
    <property type="entry name" value="DNase I-like"/>
    <property type="match status" value="1"/>
</dbReference>
<comment type="caution">
    <text evidence="1">The sequence shown here is derived from an EMBL/GenBank/DDBJ whole genome shotgun (WGS) entry which is preliminary data.</text>
</comment>
<evidence type="ECO:0000313" key="2">
    <source>
        <dbReference type="Proteomes" id="UP000245609"/>
    </source>
</evidence>
<name>A0A2T9YQU3_9FUNG</name>
<dbReference type="EMBL" id="MBFS01002611">
    <property type="protein sequence ID" value="PVU94728.1"/>
    <property type="molecule type" value="Genomic_DNA"/>
</dbReference>
<sequence length="364" mass="42256">DITHLIIGEHVPAPIIVTKIDLANKKTQLGINLAQFGDHFKELVDAIAYKLPKYHNKIFLFADIYQAEAEVLKISIQSFRGIPLFKPGIENNPTNLITDPSNITVDNPETTKLEYSSSENGGFQTSDMDMSESDSESEYDVICIQEKRYKHVANLNWKKAWKYDSVWTPYSAILINNKNINIIKYNIHQSGRTVSATININGYQEPFEIVNIYAPATKEERTDYYPQLENSLKKKNNLIGLTKKLKITNIHDYFKEGILTWFSHSGKYKAGYTLGHLQLYTTVSLESDTMIKGKWKYKDYLNEIEEYKEKIYRGLNLFKDIDNLEICESWDTFKQLLAEYSTKFEEKYKIKQNKDLIHLENKIS</sequence>
<keyword evidence="2" id="KW-1185">Reference proteome</keyword>
<dbReference type="Gene3D" id="3.60.10.10">
    <property type="entry name" value="Endonuclease/exonuclease/phosphatase"/>
    <property type="match status" value="1"/>
</dbReference>
<accession>A0A2T9YQU3</accession>
<proteinExistence type="predicted"/>
<reference evidence="1 2" key="1">
    <citation type="journal article" date="2018" name="MBio">
        <title>Comparative Genomics Reveals the Core Gene Toolbox for the Fungus-Insect Symbiosis.</title>
        <authorList>
            <person name="Wang Y."/>
            <person name="Stata M."/>
            <person name="Wang W."/>
            <person name="Stajich J.E."/>
            <person name="White M.M."/>
            <person name="Moncalvo J.M."/>
        </authorList>
    </citation>
    <scope>NUCLEOTIDE SEQUENCE [LARGE SCALE GENOMIC DNA]</scope>
    <source>
        <strain evidence="1 2">SC-DP-2</strain>
    </source>
</reference>
<protein>
    <submittedName>
        <fullName evidence="1">Uncharacterized protein</fullName>
    </submittedName>
</protein>
<gene>
    <name evidence="1" type="ORF">BB560_005916</name>
</gene>
<dbReference type="InterPro" id="IPR036691">
    <property type="entry name" value="Endo/exonu/phosph_ase_sf"/>
</dbReference>
<dbReference type="Proteomes" id="UP000245609">
    <property type="component" value="Unassembled WGS sequence"/>
</dbReference>
<evidence type="ECO:0000313" key="1">
    <source>
        <dbReference type="EMBL" id="PVU94728.1"/>
    </source>
</evidence>